<dbReference type="SUPFAM" id="SSF54695">
    <property type="entry name" value="POZ domain"/>
    <property type="match status" value="1"/>
</dbReference>
<dbReference type="OrthoDB" id="21214at2759"/>
<organism evidence="2 3">
    <name type="scientific">Penicillium salamii</name>
    <dbReference type="NCBI Taxonomy" id="1612424"/>
    <lineage>
        <taxon>Eukaryota</taxon>
        <taxon>Fungi</taxon>
        <taxon>Dikarya</taxon>
        <taxon>Ascomycota</taxon>
        <taxon>Pezizomycotina</taxon>
        <taxon>Eurotiomycetes</taxon>
        <taxon>Eurotiomycetidae</taxon>
        <taxon>Eurotiales</taxon>
        <taxon>Aspergillaceae</taxon>
        <taxon>Penicillium</taxon>
    </lineage>
</organism>
<dbReference type="Pfam" id="PF00651">
    <property type="entry name" value="BTB"/>
    <property type="match status" value="1"/>
</dbReference>
<dbReference type="EMBL" id="CAJVPD010000011">
    <property type="protein sequence ID" value="CAG8231711.1"/>
    <property type="molecule type" value="Genomic_DNA"/>
</dbReference>
<gene>
    <name evidence="2" type="ORF">PSALAMII_LOCUS291</name>
</gene>
<feature type="domain" description="BTB" evidence="1">
    <location>
        <begin position="14"/>
        <end position="80"/>
    </location>
</feature>
<name>A0A9W4I4B1_9EURO</name>
<proteinExistence type="predicted"/>
<dbReference type="AlphaFoldDB" id="A0A9W4I4B1"/>
<evidence type="ECO:0000313" key="2">
    <source>
        <dbReference type="EMBL" id="CAG8231711.1"/>
    </source>
</evidence>
<dbReference type="PROSITE" id="PS50097">
    <property type="entry name" value="BTB"/>
    <property type="match status" value="1"/>
</dbReference>
<comment type="caution">
    <text evidence="2">The sequence shown here is derived from an EMBL/GenBank/DDBJ whole genome shotgun (WGS) entry which is preliminary data.</text>
</comment>
<dbReference type="Proteomes" id="UP001152592">
    <property type="component" value="Unassembled WGS sequence"/>
</dbReference>
<sequence>MDTGFEATTSPIFTLLVGPDKKEAYIHSDMLANASDVLSVLVRGDMKEAREKRAEWSHVDEETFSRFFQFVYGKDYIVPSPIVLSTPEEHDDSHPKNTKPSRNFLKTTAVSPLICGGLYLCPFFPLVPSLGTPQVPHPHIFKLPSFLRSLQSTEPFHPRHVAST</sequence>
<reference evidence="2" key="1">
    <citation type="submission" date="2021-07" db="EMBL/GenBank/DDBJ databases">
        <authorList>
            <person name="Branca A.L. A."/>
        </authorList>
    </citation>
    <scope>NUCLEOTIDE SEQUENCE</scope>
</reference>
<dbReference type="Gene3D" id="3.30.710.10">
    <property type="entry name" value="Potassium Channel Kv1.1, Chain A"/>
    <property type="match status" value="1"/>
</dbReference>
<dbReference type="InterPro" id="IPR000210">
    <property type="entry name" value="BTB/POZ_dom"/>
</dbReference>
<protein>
    <recommendedName>
        <fullName evidence="1">BTB domain-containing protein</fullName>
    </recommendedName>
</protein>
<accession>A0A9W4I4B1</accession>
<evidence type="ECO:0000259" key="1">
    <source>
        <dbReference type="PROSITE" id="PS50097"/>
    </source>
</evidence>
<evidence type="ECO:0000313" key="3">
    <source>
        <dbReference type="Proteomes" id="UP001152592"/>
    </source>
</evidence>
<dbReference type="InterPro" id="IPR011333">
    <property type="entry name" value="SKP1/BTB/POZ_sf"/>
</dbReference>